<dbReference type="Proteomes" id="UP001608902">
    <property type="component" value="Unassembled WGS sequence"/>
</dbReference>
<organism evidence="3 4">
    <name type="scientific">Gnathostoma spinigerum</name>
    <dbReference type="NCBI Taxonomy" id="75299"/>
    <lineage>
        <taxon>Eukaryota</taxon>
        <taxon>Metazoa</taxon>
        <taxon>Ecdysozoa</taxon>
        <taxon>Nematoda</taxon>
        <taxon>Chromadorea</taxon>
        <taxon>Rhabditida</taxon>
        <taxon>Spirurina</taxon>
        <taxon>Gnathostomatomorpha</taxon>
        <taxon>Gnathostomatoidea</taxon>
        <taxon>Gnathostomatidae</taxon>
        <taxon>Gnathostoma</taxon>
    </lineage>
</organism>
<dbReference type="Pfam" id="PF06394">
    <property type="entry name" value="Pepsin-I3"/>
    <property type="match status" value="1"/>
</dbReference>
<dbReference type="AlphaFoldDB" id="A0ABD6EF26"/>
<reference evidence="3 4" key="1">
    <citation type="submission" date="2024-08" db="EMBL/GenBank/DDBJ databases">
        <title>Gnathostoma spinigerum genome.</title>
        <authorList>
            <person name="Gonzalez-Bertolin B."/>
            <person name="Monzon S."/>
            <person name="Zaballos A."/>
            <person name="Jimenez P."/>
            <person name="Dekumyoy P."/>
            <person name="Varona S."/>
            <person name="Cuesta I."/>
            <person name="Sumanam S."/>
            <person name="Adisakwattana P."/>
            <person name="Gasser R.B."/>
            <person name="Hernandez-Gonzalez A."/>
            <person name="Young N.D."/>
            <person name="Perteguer M.J."/>
        </authorList>
    </citation>
    <scope>NUCLEOTIDE SEQUENCE [LARGE SCALE GENOMIC DNA]</scope>
    <source>
        <strain evidence="3">AL3</strain>
        <tissue evidence="3">Liver</tissue>
    </source>
</reference>
<comment type="caution">
    <text evidence="3">The sequence shown here is derived from an EMBL/GenBank/DDBJ whole genome shotgun (WGS) entry which is preliminary data.</text>
</comment>
<accession>A0ABD6EF26</accession>
<dbReference type="Gene3D" id="3.30.1120.50">
    <property type="entry name" value="Pepsin inhibitor-3"/>
    <property type="match status" value="1"/>
</dbReference>
<dbReference type="InterPro" id="IPR010480">
    <property type="entry name" value="Pepsin-I3"/>
</dbReference>
<proteinExistence type="predicted"/>
<evidence type="ECO:0000256" key="1">
    <source>
        <dbReference type="SAM" id="SignalP"/>
    </source>
</evidence>
<evidence type="ECO:0000313" key="4">
    <source>
        <dbReference type="Proteomes" id="UP001608902"/>
    </source>
</evidence>
<keyword evidence="1" id="KW-0732">Signal</keyword>
<evidence type="ECO:0000259" key="2">
    <source>
        <dbReference type="Pfam" id="PF06394"/>
    </source>
</evidence>
<feature type="chain" id="PRO_5044858635" description="Pepsin inhibitor-3-like repeated domain-containing protein" evidence="1">
    <location>
        <begin position="20"/>
        <end position="180"/>
    </location>
</feature>
<keyword evidence="4" id="KW-1185">Reference proteome</keyword>
<name>A0ABD6EF26_9BILA</name>
<evidence type="ECO:0000313" key="3">
    <source>
        <dbReference type="EMBL" id="MFH4978261.1"/>
    </source>
</evidence>
<protein>
    <recommendedName>
        <fullName evidence="2">Pepsin inhibitor-3-like repeated domain-containing protein</fullName>
    </recommendedName>
</protein>
<dbReference type="EMBL" id="JBGFUD010003029">
    <property type="protein sequence ID" value="MFH4978261.1"/>
    <property type="molecule type" value="Genomic_DNA"/>
</dbReference>
<feature type="signal peptide" evidence="1">
    <location>
        <begin position="1"/>
        <end position="19"/>
    </location>
</feature>
<gene>
    <name evidence="3" type="ORF">AB6A40_004970</name>
</gene>
<feature type="domain" description="Pepsin inhibitor-3-like repeated" evidence="2">
    <location>
        <begin position="20"/>
        <end position="82"/>
    </location>
</feature>
<sequence>MAKQLLLLFILMLPIICRGASISTISISTNNGVSCNITNGIKYVNGVNKGPLTAEDKKELERYEKEMNEWSKGLGRSIQSTIQTSQPRFPWNENPNRFPWNPFGEGSPFRQPIFPFGYNLPGMPWGAQRNLFPWNPYGFGYPFFQSYYPFGANAIMSPGRFKKDNSGSFPSPPAFCITKR</sequence>
<dbReference type="InterPro" id="IPR038412">
    <property type="entry name" value="Pepsin-I3_sf"/>
</dbReference>